<gene>
    <name evidence="1" type="ORF">CINC_LOCUS3686</name>
</gene>
<dbReference type="EMBL" id="LR824019">
    <property type="protein sequence ID" value="CAD0202018.1"/>
    <property type="molecule type" value="Genomic_DNA"/>
</dbReference>
<dbReference type="Proteomes" id="UP001154114">
    <property type="component" value="Chromosome 16"/>
</dbReference>
<keyword evidence="2" id="KW-1185">Reference proteome</keyword>
<organism evidence="1 2">
    <name type="scientific">Chrysodeixis includens</name>
    <name type="common">Soybean looper</name>
    <name type="synonym">Pseudoplusia includens</name>
    <dbReference type="NCBI Taxonomy" id="689277"/>
    <lineage>
        <taxon>Eukaryota</taxon>
        <taxon>Metazoa</taxon>
        <taxon>Ecdysozoa</taxon>
        <taxon>Arthropoda</taxon>
        <taxon>Hexapoda</taxon>
        <taxon>Insecta</taxon>
        <taxon>Pterygota</taxon>
        <taxon>Neoptera</taxon>
        <taxon>Endopterygota</taxon>
        <taxon>Lepidoptera</taxon>
        <taxon>Glossata</taxon>
        <taxon>Ditrysia</taxon>
        <taxon>Noctuoidea</taxon>
        <taxon>Noctuidae</taxon>
        <taxon>Plusiinae</taxon>
        <taxon>Chrysodeixis</taxon>
    </lineage>
</organism>
<evidence type="ECO:0000313" key="2">
    <source>
        <dbReference type="Proteomes" id="UP001154114"/>
    </source>
</evidence>
<reference evidence="1" key="1">
    <citation type="submission" date="2021-12" db="EMBL/GenBank/DDBJ databases">
        <authorList>
            <person name="King R."/>
        </authorList>
    </citation>
    <scope>NUCLEOTIDE SEQUENCE</scope>
</reference>
<accession>A0A9N8KXZ0</accession>
<dbReference type="AlphaFoldDB" id="A0A9N8KXZ0"/>
<name>A0A9N8KXZ0_CHRIL</name>
<proteinExistence type="predicted"/>
<protein>
    <submittedName>
        <fullName evidence="1">Uncharacterized protein</fullName>
    </submittedName>
</protein>
<sequence>MGVACGNIAANDSARVIARAAHAAVYMPRGDRSEARQRRPLGAARRVTALSSVVSAAAECVPSLLYVVWPVLGHSTRLNTHLENRKENNERVLYCSAGEDRAAASLLAATCSTNTTS</sequence>
<evidence type="ECO:0000313" key="1">
    <source>
        <dbReference type="EMBL" id="CAD0202018.1"/>
    </source>
</evidence>